<dbReference type="PANTHER" id="PTHR45138">
    <property type="entry name" value="REGULATORY COMPONENTS OF SENSORY TRANSDUCTION SYSTEM"/>
    <property type="match status" value="1"/>
</dbReference>
<comment type="caution">
    <text evidence="3">The sequence shown here is derived from an EMBL/GenBank/DDBJ whole genome shotgun (WGS) entry which is preliminary data.</text>
</comment>
<protein>
    <recommendedName>
        <fullName evidence="2">GGDEF domain-containing protein</fullName>
    </recommendedName>
</protein>
<dbReference type="InterPro" id="IPR043128">
    <property type="entry name" value="Rev_trsase/Diguanyl_cyclase"/>
</dbReference>
<feature type="transmembrane region" description="Helical" evidence="1">
    <location>
        <begin position="22"/>
        <end position="40"/>
    </location>
</feature>
<proteinExistence type="predicted"/>
<dbReference type="InterPro" id="IPR000160">
    <property type="entry name" value="GGDEF_dom"/>
</dbReference>
<feature type="domain" description="GGDEF" evidence="2">
    <location>
        <begin position="115"/>
        <end position="251"/>
    </location>
</feature>
<dbReference type="GO" id="GO:1902201">
    <property type="term" value="P:negative regulation of bacterial-type flagellum-dependent cell motility"/>
    <property type="evidence" value="ECO:0007669"/>
    <property type="project" value="TreeGrafter"/>
</dbReference>
<dbReference type="PANTHER" id="PTHR45138:SF9">
    <property type="entry name" value="DIGUANYLATE CYCLASE DGCM-RELATED"/>
    <property type="match status" value="1"/>
</dbReference>
<dbReference type="InterPro" id="IPR050469">
    <property type="entry name" value="Diguanylate_Cyclase"/>
</dbReference>
<dbReference type="AlphaFoldDB" id="A0A4R5NNC9"/>
<reference evidence="3 4" key="1">
    <citation type="journal article" date="2019" name="Appl. Microbiol. Biotechnol.">
        <title>Uncovering carbohydrate metabolism through a genotype-phenotype association study of 56 lactic acid bacteria genomes.</title>
        <authorList>
            <person name="Buron-Moles G."/>
            <person name="Chailyan A."/>
            <person name="Dolejs I."/>
            <person name="Forster J."/>
            <person name="Miks M.H."/>
        </authorList>
    </citation>
    <scope>NUCLEOTIDE SEQUENCE [LARGE SCALE GENOMIC DNA]</scope>
    <source>
        <strain evidence="3 4">ATCC 49373</strain>
    </source>
</reference>
<dbReference type="GO" id="GO:0005886">
    <property type="term" value="C:plasma membrane"/>
    <property type="evidence" value="ECO:0007669"/>
    <property type="project" value="TreeGrafter"/>
</dbReference>
<keyword evidence="4" id="KW-1185">Reference proteome</keyword>
<dbReference type="PROSITE" id="PS50887">
    <property type="entry name" value="GGDEF"/>
    <property type="match status" value="1"/>
</dbReference>
<keyword evidence="1" id="KW-1133">Transmembrane helix</keyword>
<dbReference type="Proteomes" id="UP000294854">
    <property type="component" value="Unassembled WGS sequence"/>
</dbReference>
<dbReference type="InterPro" id="IPR029787">
    <property type="entry name" value="Nucleotide_cyclase"/>
</dbReference>
<dbReference type="STRING" id="1122149.FD44_GL000166"/>
<dbReference type="SUPFAM" id="SSF55073">
    <property type="entry name" value="Nucleotide cyclase"/>
    <property type="match status" value="1"/>
</dbReference>
<evidence type="ECO:0000259" key="2">
    <source>
        <dbReference type="PROSITE" id="PS50887"/>
    </source>
</evidence>
<dbReference type="EMBL" id="PUFO01000051">
    <property type="protein sequence ID" value="TDG77553.1"/>
    <property type="molecule type" value="Genomic_DNA"/>
</dbReference>
<dbReference type="SMART" id="SM00267">
    <property type="entry name" value="GGDEF"/>
    <property type="match status" value="1"/>
</dbReference>
<dbReference type="Gene3D" id="3.30.70.270">
    <property type="match status" value="1"/>
</dbReference>
<dbReference type="OrthoDB" id="2249567at2"/>
<dbReference type="GO" id="GO:0043709">
    <property type="term" value="P:cell adhesion involved in single-species biofilm formation"/>
    <property type="evidence" value="ECO:0007669"/>
    <property type="project" value="TreeGrafter"/>
</dbReference>
<name>A0A4R5NNC9_9LACO</name>
<dbReference type="GO" id="GO:0052621">
    <property type="term" value="F:diguanylate cyclase activity"/>
    <property type="evidence" value="ECO:0007669"/>
    <property type="project" value="TreeGrafter"/>
</dbReference>
<evidence type="ECO:0000313" key="4">
    <source>
        <dbReference type="Proteomes" id="UP000294854"/>
    </source>
</evidence>
<dbReference type="NCBIfam" id="TIGR00254">
    <property type="entry name" value="GGDEF"/>
    <property type="match status" value="1"/>
</dbReference>
<evidence type="ECO:0000256" key="1">
    <source>
        <dbReference type="SAM" id="Phobius"/>
    </source>
</evidence>
<accession>A0A4R5NNC9</accession>
<gene>
    <name evidence="3" type="ORF">C5L31_001982</name>
</gene>
<dbReference type="Pfam" id="PF00990">
    <property type="entry name" value="GGDEF"/>
    <property type="match status" value="1"/>
</dbReference>
<evidence type="ECO:0000313" key="3">
    <source>
        <dbReference type="EMBL" id="TDG77553.1"/>
    </source>
</evidence>
<organism evidence="3 4">
    <name type="scientific">Secundilactobacillus malefermentans</name>
    <dbReference type="NCBI Taxonomy" id="176292"/>
    <lineage>
        <taxon>Bacteria</taxon>
        <taxon>Bacillati</taxon>
        <taxon>Bacillota</taxon>
        <taxon>Bacilli</taxon>
        <taxon>Lactobacillales</taxon>
        <taxon>Lactobacillaceae</taxon>
        <taxon>Secundilactobacillus</taxon>
    </lineage>
</organism>
<dbReference type="CDD" id="cd01949">
    <property type="entry name" value="GGDEF"/>
    <property type="match status" value="1"/>
</dbReference>
<sequence length="482" mass="55550">MLIVVLILCIIWRYRHYIEARFPLRLIVCFIIAVDFWVTLPIHSASMTMTPSVSIEAILMSFLMKLSTDRQQNLWARNRRVAYMANYDKLTNAKNYTAYQKEIFNYFGVARTSRRPLVIAMLDIDHFKLVNDRYGHLAGNQILSGVAEKLKNTLAQYSDSYELYRTGGEEFTLVFPDTTMSEAYQVITNCWRAVRELSVHYGKNDIKITISIGATEMVAADQLPNDVYQRADDSLYVNKEHGRDAVTIDGQTQQLLDESEHEKYAYFIKGIYDLKGDDQRRNANDLVLQRYEQKTQTWVNPGEAHVSIEKRIDLLRDAVVNSRNQFIVISLSIASFLNKDLADEIIGFFKGPNGPEQIYIELKQVPAMDLLVKMADYYHQNGVFVIISQIGKIRHYEKVHAILKYIDGIKLTINDEDENQDIPGQVRQDVKFWGGVTERSGITFVVDGITNDRMLGWLKKQDYVDYVEGDYLSKLELPLLNS</sequence>
<keyword evidence="1" id="KW-0472">Membrane</keyword>
<keyword evidence="1" id="KW-0812">Transmembrane</keyword>